<evidence type="ECO:0000313" key="3">
    <source>
        <dbReference type="Proteomes" id="UP000507470"/>
    </source>
</evidence>
<keyword evidence="3" id="KW-1185">Reference proteome</keyword>
<accession>A0A6J8CHS3</accession>
<gene>
    <name evidence="2" type="ORF">MCOR_29529</name>
</gene>
<proteinExistence type="predicted"/>
<dbReference type="Proteomes" id="UP000507470">
    <property type="component" value="Unassembled WGS sequence"/>
</dbReference>
<dbReference type="InterPro" id="IPR016187">
    <property type="entry name" value="CTDL_fold"/>
</dbReference>
<evidence type="ECO:0008006" key="4">
    <source>
        <dbReference type="Google" id="ProtNLM"/>
    </source>
</evidence>
<name>A0A6J8CHS3_MYTCO</name>
<reference evidence="2 3" key="1">
    <citation type="submission" date="2020-06" db="EMBL/GenBank/DDBJ databases">
        <authorList>
            <person name="Li R."/>
            <person name="Bekaert M."/>
        </authorList>
    </citation>
    <scope>NUCLEOTIDE SEQUENCE [LARGE SCALE GENOMIC DNA]</scope>
    <source>
        <strain evidence="3">wild</strain>
    </source>
</reference>
<feature type="transmembrane region" description="Helical" evidence="1">
    <location>
        <begin position="221"/>
        <end position="243"/>
    </location>
</feature>
<keyword evidence="1" id="KW-0472">Membrane</keyword>
<sequence>MFGNLRKRENLCLSTILEGVNCINSVLFGEVFPKSNSLATNQPKTLWAETPSSLVLRCDHVKGCVKASNAVNYTTDIIIGECRLGYTYSNNKSCVPCPDYSHGKRCAESCRCTEAESVCAVCIQKKETMINNISRNVKKTCETDKGIILTFKNGAHLENCESAYDIIDEHYLTFKRVNQENRVEIRSWNGKWNDLDCSETCGYICEKMQGPPSKNGLSSGAIIGITIGIIVALALPTVGLVLWKRRQPHTNQNGTPGGFENSTYQLDIKYETETSDQNSGETDS</sequence>
<evidence type="ECO:0000313" key="2">
    <source>
        <dbReference type="EMBL" id="CAC5394812.1"/>
    </source>
</evidence>
<dbReference type="AlphaFoldDB" id="A0A6J8CHS3"/>
<dbReference type="EMBL" id="CACVKT020005388">
    <property type="protein sequence ID" value="CAC5394812.1"/>
    <property type="molecule type" value="Genomic_DNA"/>
</dbReference>
<protein>
    <recommendedName>
        <fullName evidence="4">C-type lectin domain-containing protein</fullName>
    </recommendedName>
</protein>
<keyword evidence="1" id="KW-1133">Transmembrane helix</keyword>
<keyword evidence="1" id="KW-0812">Transmembrane</keyword>
<dbReference type="SUPFAM" id="SSF56436">
    <property type="entry name" value="C-type lectin-like"/>
    <property type="match status" value="1"/>
</dbReference>
<evidence type="ECO:0000256" key="1">
    <source>
        <dbReference type="SAM" id="Phobius"/>
    </source>
</evidence>
<organism evidence="2 3">
    <name type="scientific">Mytilus coruscus</name>
    <name type="common">Sea mussel</name>
    <dbReference type="NCBI Taxonomy" id="42192"/>
    <lineage>
        <taxon>Eukaryota</taxon>
        <taxon>Metazoa</taxon>
        <taxon>Spiralia</taxon>
        <taxon>Lophotrochozoa</taxon>
        <taxon>Mollusca</taxon>
        <taxon>Bivalvia</taxon>
        <taxon>Autobranchia</taxon>
        <taxon>Pteriomorphia</taxon>
        <taxon>Mytilida</taxon>
        <taxon>Mytiloidea</taxon>
        <taxon>Mytilidae</taxon>
        <taxon>Mytilinae</taxon>
        <taxon>Mytilus</taxon>
    </lineage>
</organism>